<keyword evidence="11" id="KW-1133">Transmembrane helix</keyword>
<dbReference type="GO" id="GO:0042803">
    <property type="term" value="F:protein homodimerization activity"/>
    <property type="evidence" value="ECO:0007669"/>
    <property type="project" value="UniProtKB-ARBA"/>
</dbReference>
<dbReference type="InterPro" id="IPR056823">
    <property type="entry name" value="TEN-like_YD-shell"/>
</dbReference>
<proteinExistence type="inferred from homology"/>
<dbReference type="NCBIfam" id="TIGR01643">
    <property type="entry name" value="YD_repeat_2x"/>
    <property type="match status" value="1"/>
</dbReference>
<feature type="compositionally biased region" description="Basic residues" evidence="19">
    <location>
        <begin position="2968"/>
        <end position="2980"/>
    </location>
</feature>
<dbReference type="Pfam" id="PF25023">
    <property type="entry name" value="TEN_YD-shell"/>
    <property type="match status" value="1"/>
</dbReference>
<dbReference type="Pfam" id="PF23093">
    <property type="entry name" value="GBD_Tenm3"/>
    <property type="match status" value="1"/>
</dbReference>
<dbReference type="Pfam" id="PF25020">
    <property type="entry name" value="TTR_TEN1-4"/>
    <property type="match status" value="1"/>
</dbReference>
<dbReference type="Gene3D" id="2.120.10.30">
    <property type="entry name" value="TolB, C-terminal domain"/>
    <property type="match status" value="3"/>
</dbReference>
<dbReference type="GO" id="GO:0048790">
    <property type="term" value="P:maintenance of presynaptic active zone structure"/>
    <property type="evidence" value="ECO:0007669"/>
    <property type="project" value="UniProtKB-ARBA"/>
</dbReference>
<dbReference type="GO" id="GO:2000331">
    <property type="term" value="P:regulation of terminal button organization"/>
    <property type="evidence" value="ECO:0007669"/>
    <property type="project" value="UniProtKB-ARBA"/>
</dbReference>
<evidence type="ECO:0000256" key="11">
    <source>
        <dbReference type="ARBA" id="ARBA00022989"/>
    </source>
</evidence>
<comment type="caution">
    <text evidence="18">Lacks conserved residue(s) required for the propagation of feature annotation.</text>
</comment>
<dbReference type="GO" id="GO:0008045">
    <property type="term" value="P:motor neuron axon guidance"/>
    <property type="evidence" value="ECO:0007669"/>
    <property type="project" value="TreeGrafter"/>
</dbReference>
<feature type="domain" description="EGF-like" evidence="20">
    <location>
        <begin position="995"/>
        <end position="1031"/>
    </location>
</feature>
<dbReference type="InterPro" id="IPR051216">
    <property type="entry name" value="Teneurin"/>
</dbReference>
<evidence type="ECO:0000256" key="10">
    <source>
        <dbReference type="ARBA" id="ARBA00022902"/>
    </source>
</evidence>
<evidence type="ECO:0000256" key="7">
    <source>
        <dbReference type="ARBA" id="ARBA00022692"/>
    </source>
</evidence>
<evidence type="ECO:0000256" key="12">
    <source>
        <dbReference type="ARBA" id="ARBA00023136"/>
    </source>
</evidence>
<dbReference type="Pfam" id="PF24329">
    <property type="entry name" value="FN-plug_TEN1-4"/>
    <property type="match status" value="1"/>
</dbReference>
<dbReference type="Pfam" id="PF15636">
    <property type="entry name" value="Tox-GHH"/>
    <property type="match status" value="1"/>
</dbReference>
<dbReference type="PROSITE" id="PS01186">
    <property type="entry name" value="EGF_2"/>
    <property type="match status" value="3"/>
</dbReference>
<protein>
    <recommendedName>
        <fullName evidence="17">Tenascin-like protein</fullName>
    </recommendedName>
</protein>
<dbReference type="SUPFAM" id="SSF101898">
    <property type="entry name" value="NHL repeat"/>
    <property type="match status" value="1"/>
</dbReference>
<dbReference type="GO" id="GO:0007274">
    <property type="term" value="P:neuromuscular synaptic transmission"/>
    <property type="evidence" value="ECO:0007669"/>
    <property type="project" value="UniProtKB-ARBA"/>
</dbReference>
<evidence type="ECO:0000313" key="22">
    <source>
        <dbReference type="Proteomes" id="UP001367676"/>
    </source>
</evidence>
<keyword evidence="22" id="KW-1185">Reference proteome</keyword>
<dbReference type="InterPro" id="IPR011042">
    <property type="entry name" value="6-blade_b-propeller_TolB-like"/>
</dbReference>
<gene>
    <name evidence="21" type="ORF">V9T40_009702</name>
</gene>
<dbReference type="GO" id="GO:0043025">
    <property type="term" value="C:neuronal cell body"/>
    <property type="evidence" value="ECO:0007669"/>
    <property type="project" value="UniProtKB-ARBA"/>
</dbReference>
<dbReference type="FunFam" id="2.120.10.30:FF:000033">
    <property type="entry name" value="teneurin-a isoform X3"/>
    <property type="match status" value="1"/>
</dbReference>
<keyword evidence="6" id="KW-0771">Synaptosome</keyword>
<comment type="similarity">
    <text evidence="3">Belongs to the tenascin family. Teneurin subfamily.</text>
</comment>
<dbReference type="FunFam" id="2.10.25.10:FF:000013">
    <property type="entry name" value="Teneurin transmembrane protein 4"/>
    <property type="match status" value="1"/>
</dbReference>
<dbReference type="Gene3D" id="2.180.10.10">
    <property type="entry name" value="RHS repeat-associated core"/>
    <property type="match status" value="1"/>
</dbReference>
<keyword evidence="14" id="KW-0966">Cell projection</keyword>
<dbReference type="GO" id="GO:0048513">
    <property type="term" value="P:animal organ development"/>
    <property type="evidence" value="ECO:0007669"/>
    <property type="project" value="UniProtKB-ARBA"/>
</dbReference>
<dbReference type="PANTHER" id="PTHR11219:SF72">
    <property type="entry name" value="TENEURIN-M"/>
    <property type="match status" value="1"/>
</dbReference>
<dbReference type="GO" id="GO:0043005">
    <property type="term" value="C:neuron projection"/>
    <property type="evidence" value="ECO:0007669"/>
    <property type="project" value="UniProtKB-KW"/>
</dbReference>
<evidence type="ECO:0000256" key="8">
    <source>
        <dbReference type="ARBA" id="ARBA00022737"/>
    </source>
</evidence>
<evidence type="ECO:0000313" key="21">
    <source>
        <dbReference type="EMBL" id="KAK7602261.1"/>
    </source>
</evidence>
<evidence type="ECO:0000256" key="14">
    <source>
        <dbReference type="ARBA" id="ARBA00023273"/>
    </source>
</evidence>
<keyword evidence="9" id="KW-0130">Cell adhesion</keyword>
<dbReference type="GO" id="GO:0097060">
    <property type="term" value="C:synaptic membrane"/>
    <property type="evidence" value="ECO:0007669"/>
    <property type="project" value="UniProtKB-SubCell"/>
</dbReference>
<evidence type="ECO:0000256" key="13">
    <source>
        <dbReference type="ARBA" id="ARBA00023157"/>
    </source>
</evidence>
<dbReference type="Gene3D" id="2.10.25.10">
    <property type="entry name" value="Laminin"/>
    <property type="match status" value="6"/>
</dbReference>
<comment type="subcellular location">
    <subcellularLocation>
        <location evidence="2">Cell projection</location>
    </subcellularLocation>
    <subcellularLocation>
        <location evidence="1">Membrane</location>
        <topology evidence="1">Single-pass membrane protein</topology>
    </subcellularLocation>
    <subcellularLocation>
        <location evidence="15">Synapse</location>
        <location evidence="15">Synaptosome</location>
    </subcellularLocation>
    <subcellularLocation>
        <location evidence="16">Synaptic cell membrane</location>
    </subcellularLocation>
</comment>
<feature type="region of interest" description="Disordered" evidence="19">
    <location>
        <begin position="138"/>
        <end position="169"/>
    </location>
</feature>
<evidence type="ECO:0000259" key="20">
    <source>
        <dbReference type="PROSITE" id="PS50026"/>
    </source>
</evidence>
<dbReference type="PROSITE" id="PS50026">
    <property type="entry name" value="EGF_3"/>
    <property type="match status" value="3"/>
</dbReference>
<feature type="disulfide bond" evidence="18">
    <location>
        <begin position="1021"/>
        <end position="1030"/>
    </location>
</feature>
<name>A0AAN9TQB5_9HEMI</name>
<dbReference type="GO" id="GO:0051124">
    <property type="term" value="P:synaptic assembly at neuromuscular junction"/>
    <property type="evidence" value="ECO:0007669"/>
    <property type="project" value="UniProtKB-ARBA"/>
</dbReference>
<dbReference type="InterPro" id="IPR056822">
    <property type="entry name" value="TEN_NHL"/>
</dbReference>
<dbReference type="GO" id="GO:0001941">
    <property type="term" value="P:postsynaptic membrane organization"/>
    <property type="evidence" value="ECO:0007669"/>
    <property type="project" value="UniProtKB-ARBA"/>
</dbReference>
<dbReference type="PANTHER" id="PTHR11219">
    <property type="entry name" value="TENEURIN AND N-ACETYLGLUCOSAMINE-1-PHOSPHODIESTER ALPHA-N-ACETYLGLUCOSAMINIDASE"/>
    <property type="match status" value="1"/>
</dbReference>
<sequence length="2980" mass="333366">MVNDFVFAVSREANVYPRGRASWKRAMYYDGMCQNIAHSKIWTRSALYWPLSGRHAIWKDRLRSGLSKSLVIAEHKAAIFGPKYICEEAKNRAPEENLASKGRRDAEEVAALRLQLSQPTLQPFLRLRSLLQVSGPDVPPRNLTMSRQNGRLGTMGSHHRPSDLDGEFEPSCLVRTPSGSVYIPPGINKSNLEYKTNYSCDNPQKTDLQKTTERCAMNYASPVVPVLPIRNNLHRPSSTHHFPPQRFHFQKGMTSRSSNLLHWSFPSSSTCSVVVDSENSEALAKTDESILKNASLANRSRTSSTSIKGRTVWSKESQVHGVAGEPAFDAFEVDLVANLHESALLAPSNNLQFLRRKGRSLLSVNNLADDEEKDEESDDIGTSQSSILASKRLDSEDVQFVSYGAEAARAKSKDIYRTDPEWNRPPPMSNVVNVRSNIIEVNEDGRSQVISEERETGNILFNISISADSHTEKQSVYTFSVRVPRGDNMEDVKVEGPSITTSIPAATAVPPVSSSTVKGRFWGGECQCSCPCLDDADKNTAVETLENSTHPESVNLREFGNLTALTPPITNLSENEDLVTSDPIEENTEDFSTVNPVMSKSEEYGEETDYNITEAGSTTEASVTEGPNVLVCTGSKTQPTRTIPPDGTTFSEMKFGQKITNEVPPYSYWNMQFYQSEPAYVKFDYSFPRGASVAVYGRKNALPTHTQYHMVELLNGFKNRGARTSHPANVEKEVTHFLEPGQWFLSLYNDNGDPATISVIAVISEDMTQSCANGCNGRGQCVLGRCRCNVGYGGDDCSQNVCPVLCNQRGDYINGECQCNPGWKGKDCSLRHDECEVPDCNGHGQCTNGQCVCIRGFKGKFCQEVDCPHPTCNGHGVCLDGTCVCKKGWKGADCNQADKDALQCLPDCSGHGKFDIETQTCNCDPLWSGDDCSRELCDTDCGPHGHCVGDSCTCNFGWTGELCNVKLCDQRCNEHGQCKNGTCLCVTGWNGKHCTLEGCPNLCSGHGQCRVNVDNAWECQCSDGWFGRDCSVQLELNCNDGRDNDKDGLTDCEDPECCKNEACKSSQLCVSAPLPKNILNKKQPPIITASFFERSKFLIEEGSLQNYARSENFNESNYWSHLNTSRAAVVRGRVITSMGMGLMGVRVSTSTPQEGFTLTREDGEFDLLVNGGGAVVLQFGRSPFKPQSFVTYVPWNEIVIIDTVTMSMGEERTVITVPQTCKSHNYDVMKPIVLATWKHSFQGGCPDKSAILAESQVVQESVQIPGTGLNLIYHSSKSSGYLSTIQLQLTPDSIPPTLKLIHLSIAIEGILFEKKFEADPNIRYTYAWNRLNVYKQRVYGVTTAIVKVGYEYTDCRDILWDTQTTKLSGNDMSISEVGGWNLDIHHRYNFHEGILQKGDGSNIYLKHKPRVIRSSLGDGHQRPLDCGDCDGSAGEKTRLLAPVALAAAADGSLFIGDFNLIRRRMVDGVVRTVVRLNVTKVAYRYHMAVSPLDGSLYISDPESHLILKVRDVNDFSNPDNNWEPFVGSGERCLPGDEAHCGDGGLARDAKLAYPKGVAISAQNILYFADGTNIRMVDRDGIVSTIIGNHMHKSHWKPIPCEGTLSLEEVHLRWPTDLSINPLDNSLHIVDDHMILRLTSDGRVKVVAGRPLQCPPTAHLDTDLEFATQATLVMPQSITFATNGDLYIGESDSQRINRVRIIATDGRITHYAGSDSKCNCLDRTCDCYEESHLLAANAKFKTISATAITPDGILYIADQANYRVRAVSASIPTETDEREYEVYSPETQELYVFNRFGQHIATKNILTGEVSYSFTYSVNTSSGKLSTITDTAGNKVFLLRDYSSQVNSIENTKGQKCRLRMSRMRMLNEITTPDNYNITFDYHGDTGLLRSKLDSAGRSYVYHYDDFGRLTSAVTPTGKAIYLEFDLSIKGATVKATYDDKQSISMTVRGSSVITKTGESEKRTSISNDGSLFTVLPWGTVISTEVVPYPILADMDTVLAESYPVPAKQKTEIGSDITNRFEWKYFLRKLPASSKQKASVTGKPLQVGRKLRINGQNLLTLEYDRESKTMAVFLDDRLELLNVTYDRTARPVKWIPKNSAFAGVQLEYDRFSRLSVWRWGALTEKYGYDRAGRLSEIRYADDTSTLYAFKDMFSSLPLKVTTPRGSDYLLEYDDAGALKSLTTPRGHIHTFSLQTSLGFYKYQYYSPVSRHPFELHYDEEGKIMAKLYPHHSGKVTYVYDQSGRIDTVLTGLSSIHYTYQENTNLIKNIDTIEPGFELKDEFNYQSGLLNSEKLRFGTKTNLHNIEISYQYDGNARVSQINVAVDNKGFPAMNIKYNSNLGTLESINDLRMYRNAFNRSTVQDNSKQYFMVTEYDSHARIKNVALNIKSVDVFKMELEYDSRSRISNQKIVFGRSTSSDRIAYSADGHLVEVVGKSNWKYLYDENGNAVGIVDQGQKLSLGYDSGDRIVQVGDVELKGYDVRGFVVRNGQAKLSYDESGHLSHATDGETFSTFYRYDHRGRLISIHDTTGNITQFLYTDPHRPELITHLHSPKHRRTSTYIYDDSNVLVAIDSGDKRYYVAPDQNGSPLIVFDVNGNIAKEIKRTPFGRISADTNLDFYIPIGFQKGIPDPHTGLVYLNKRWYDPAVGQWMTPEWEKLANQMTTPTDIFIYRFHNNDPVNSFTAQRVNYMTDLNSWMQVYGYNTKSMLGSAYMQDMVQQPTAQINSPQLAPDFGLMSGLQCIIEKVTEQFRDFGFVPQPLLKMESRTRNLLPRVAYRRSVFGEGLLISKSDSGRALISTVEGVNSVVQDVITSVFNNSHFLDLHFTHHDQDLFYFVKDNPLKIRDDLEELRRLGSMFNVSTHDTADGKELRLHSADALISVRYGVEPQQERHRLLKHAHKRAVDRAWELEKTLVSAGLSGARGDWSEEEKDELLLRGRIEGYDGIDIHSVQRYPELADDPGNIAFKKDSTKRKRKRRNHKN</sequence>
<dbReference type="GO" id="GO:0097090">
    <property type="term" value="P:presynaptic membrane organization"/>
    <property type="evidence" value="ECO:0007669"/>
    <property type="project" value="UniProtKB-ARBA"/>
</dbReference>
<dbReference type="InterPro" id="IPR006530">
    <property type="entry name" value="YD"/>
</dbReference>
<dbReference type="EMBL" id="JBBCAQ010000010">
    <property type="protein sequence ID" value="KAK7602261.1"/>
    <property type="molecule type" value="Genomic_DNA"/>
</dbReference>
<organism evidence="21 22">
    <name type="scientific">Parthenolecanium corni</name>
    <dbReference type="NCBI Taxonomy" id="536013"/>
    <lineage>
        <taxon>Eukaryota</taxon>
        <taxon>Metazoa</taxon>
        <taxon>Ecdysozoa</taxon>
        <taxon>Arthropoda</taxon>
        <taxon>Hexapoda</taxon>
        <taxon>Insecta</taxon>
        <taxon>Pterygota</taxon>
        <taxon>Neoptera</taxon>
        <taxon>Paraneoptera</taxon>
        <taxon>Hemiptera</taxon>
        <taxon>Sternorrhyncha</taxon>
        <taxon>Coccoidea</taxon>
        <taxon>Coccidae</taxon>
        <taxon>Parthenolecanium</taxon>
    </lineage>
</organism>
<evidence type="ECO:0000256" key="15">
    <source>
        <dbReference type="ARBA" id="ARBA00034102"/>
    </source>
</evidence>
<dbReference type="Gene3D" id="2.60.120.260">
    <property type="entry name" value="Galactose-binding domain-like"/>
    <property type="match status" value="1"/>
</dbReference>
<feature type="domain" description="EGF-like" evidence="20">
    <location>
        <begin position="831"/>
        <end position="863"/>
    </location>
</feature>
<dbReference type="GO" id="GO:0034116">
    <property type="term" value="P:positive regulation of heterotypic cell-cell adhesion"/>
    <property type="evidence" value="ECO:0007669"/>
    <property type="project" value="UniProtKB-ARBA"/>
</dbReference>
<evidence type="ECO:0000256" key="5">
    <source>
        <dbReference type="ARBA" id="ARBA00022536"/>
    </source>
</evidence>
<evidence type="ECO:0000256" key="9">
    <source>
        <dbReference type="ARBA" id="ARBA00022889"/>
    </source>
</evidence>
<dbReference type="GO" id="GO:0099559">
    <property type="term" value="P:maintenance of alignment of postsynaptic density and presynaptic active zone"/>
    <property type="evidence" value="ECO:0007669"/>
    <property type="project" value="UniProtKB-ARBA"/>
</dbReference>
<comment type="caution">
    <text evidence="21">The sequence shown here is derived from an EMBL/GenBank/DDBJ whole genome shotgun (WGS) entry which is preliminary data.</text>
</comment>
<feature type="region of interest" description="Disordered" evidence="19">
    <location>
        <begin position="2956"/>
        <end position="2980"/>
    </location>
</feature>
<evidence type="ECO:0000256" key="6">
    <source>
        <dbReference type="ARBA" id="ARBA00022599"/>
    </source>
</evidence>
<dbReference type="Pfam" id="PF25021">
    <property type="entry name" value="TEN_NHL"/>
    <property type="match status" value="1"/>
</dbReference>
<dbReference type="InterPro" id="IPR028916">
    <property type="entry name" value="Tox-GHH_dom"/>
</dbReference>
<evidence type="ECO:0000256" key="1">
    <source>
        <dbReference type="ARBA" id="ARBA00004167"/>
    </source>
</evidence>
<dbReference type="GO" id="GO:0046982">
    <property type="term" value="F:protein heterodimerization activity"/>
    <property type="evidence" value="ECO:0007669"/>
    <property type="project" value="UniProtKB-ARBA"/>
</dbReference>
<feature type="domain" description="EGF-like" evidence="20">
    <location>
        <begin position="793"/>
        <end position="829"/>
    </location>
</feature>
<keyword evidence="7" id="KW-0812">Transmembrane</keyword>
<dbReference type="GO" id="GO:0016200">
    <property type="term" value="P:synaptic target attraction"/>
    <property type="evidence" value="ECO:0007669"/>
    <property type="project" value="UniProtKB-ARBA"/>
</dbReference>
<dbReference type="SMART" id="SM00181">
    <property type="entry name" value="EGF"/>
    <property type="match status" value="8"/>
</dbReference>
<feature type="disulfide bond" evidence="18">
    <location>
        <begin position="853"/>
        <end position="862"/>
    </location>
</feature>
<evidence type="ECO:0000256" key="17">
    <source>
        <dbReference type="ARBA" id="ARBA00084038"/>
    </source>
</evidence>
<dbReference type="PROSITE" id="PS00022">
    <property type="entry name" value="EGF_1"/>
    <property type="match status" value="4"/>
</dbReference>
<dbReference type="NCBIfam" id="TIGR03696">
    <property type="entry name" value="Rhs_assc_core"/>
    <property type="match status" value="1"/>
</dbReference>
<keyword evidence="10" id="KW-0524">Neurogenesis</keyword>
<dbReference type="GO" id="GO:0034110">
    <property type="term" value="P:regulation of homotypic cell-cell adhesion"/>
    <property type="evidence" value="ECO:0007669"/>
    <property type="project" value="UniProtKB-ARBA"/>
</dbReference>
<evidence type="ECO:0000256" key="18">
    <source>
        <dbReference type="PROSITE-ProRule" id="PRU00076"/>
    </source>
</evidence>
<evidence type="ECO:0000256" key="4">
    <source>
        <dbReference type="ARBA" id="ARBA00022475"/>
    </source>
</evidence>
<dbReference type="GO" id="GO:0048499">
    <property type="term" value="P:synaptic vesicle membrane organization"/>
    <property type="evidence" value="ECO:0007669"/>
    <property type="project" value="UniProtKB-ARBA"/>
</dbReference>
<keyword evidence="5 18" id="KW-0245">EGF-like domain</keyword>
<dbReference type="GO" id="GO:0040017">
    <property type="term" value="P:positive regulation of locomotion"/>
    <property type="evidence" value="ECO:0007669"/>
    <property type="project" value="UniProtKB-ARBA"/>
</dbReference>
<accession>A0AAN9TQB5</accession>
<feature type="disulfide bond" evidence="18">
    <location>
        <begin position="819"/>
        <end position="828"/>
    </location>
</feature>
<evidence type="ECO:0000256" key="3">
    <source>
        <dbReference type="ARBA" id="ARBA00009385"/>
    </source>
</evidence>
<keyword evidence="4" id="KW-1003">Cell membrane</keyword>
<reference evidence="21 22" key="1">
    <citation type="submission" date="2024-03" db="EMBL/GenBank/DDBJ databases">
        <title>Adaptation during the transition from Ophiocordyceps entomopathogen to insect associate is accompanied by gene loss and intensified selection.</title>
        <authorList>
            <person name="Ward C.M."/>
            <person name="Onetto C.A."/>
            <person name="Borneman A.R."/>
        </authorList>
    </citation>
    <scope>NUCLEOTIDE SEQUENCE [LARGE SCALE GENOMIC DNA]</scope>
    <source>
        <strain evidence="21">AWRI1</strain>
        <tissue evidence="21">Single Adult Female</tissue>
    </source>
</reference>
<feature type="disulfide bond" evidence="18">
    <location>
        <begin position="999"/>
        <end position="1009"/>
    </location>
</feature>
<keyword evidence="8" id="KW-0677">Repeat</keyword>
<keyword evidence="13 18" id="KW-1015">Disulfide bond</keyword>
<dbReference type="Proteomes" id="UP001367676">
    <property type="component" value="Unassembled WGS sequence"/>
</dbReference>
<dbReference type="GO" id="GO:0031594">
    <property type="term" value="C:neuromuscular junction"/>
    <property type="evidence" value="ECO:0007669"/>
    <property type="project" value="UniProtKB-ARBA"/>
</dbReference>
<evidence type="ECO:0000256" key="16">
    <source>
        <dbReference type="ARBA" id="ARBA00034109"/>
    </source>
</evidence>
<keyword evidence="12" id="KW-0472">Membrane</keyword>
<dbReference type="Pfam" id="PF25024">
    <property type="entry name" value="EGF_TEN"/>
    <property type="match status" value="1"/>
</dbReference>
<dbReference type="InterPro" id="IPR057629">
    <property type="entry name" value="Teneurin1-4_GBD"/>
</dbReference>
<dbReference type="InterPro" id="IPR000742">
    <property type="entry name" value="EGF"/>
</dbReference>
<dbReference type="InterPro" id="IPR057627">
    <property type="entry name" value="FN-plug_TEN1-4"/>
</dbReference>
<evidence type="ECO:0000256" key="2">
    <source>
        <dbReference type="ARBA" id="ARBA00004316"/>
    </source>
</evidence>
<dbReference type="GO" id="GO:0007155">
    <property type="term" value="P:cell adhesion"/>
    <property type="evidence" value="ECO:0007669"/>
    <property type="project" value="UniProtKB-KW"/>
</dbReference>
<dbReference type="InterPro" id="IPR056820">
    <property type="entry name" value="TEN_TTR-like"/>
</dbReference>
<keyword evidence="6" id="KW-0770">Synapse</keyword>
<dbReference type="FunFam" id="2.180.10.10:FF:000008">
    <property type="entry name" value="Odz, odd Oz/ten-m homolog"/>
    <property type="match status" value="1"/>
</dbReference>
<dbReference type="InterPro" id="IPR022385">
    <property type="entry name" value="Rhs_assc_core"/>
</dbReference>
<dbReference type="FunFam" id="2.10.25.10:FF:000021">
    <property type="entry name" value="Teneurin transmembrane protein 2"/>
    <property type="match status" value="2"/>
</dbReference>
<evidence type="ECO:0000256" key="19">
    <source>
        <dbReference type="SAM" id="MobiDB-lite"/>
    </source>
</evidence>